<dbReference type="Proteomes" id="UP000490922">
    <property type="component" value="Unassembled WGS sequence"/>
</dbReference>
<evidence type="ECO:0008006" key="3">
    <source>
        <dbReference type="Google" id="ProtNLM"/>
    </source>
</evidence>
<dbReference type="AlphaFoldDB" id="A0A7J5ADK1"/>
<dbReference type="PROSITE" id="PS51257">
    <property type="entry name" value="PROKAR_LIPOPROTEIN"/>
    <property type="match status" value="1"/>
</dbReference>
<reference evidence="1 2" key="1">
    <citation type="submission" date="2019-09" db="EMBL/GenBank/DDBJ databases">
        <title>Flavobacterium sp. nov., isolated from glacier ice.</title>
        <authorList>
            <person name="Liu Q."/>
        </authorList>
    </citation>
    <scope>NUCLEOTIDE SEQUENCE [LARGE SCALE GENOMIC DNA]</scope>
    <source>
        <strain evidence="1 2">NBRC 112527</strain>
    </source>
</reference>
<proteinExistence type="predicted"/>
<protein>
    <recommendedName>
        <fullName evidence="3">Lipoprotein</fullName>
    </recommendedName>
</protein>
<name>A0A7J5ADK1_9FLAO</name>
<keyword evidence="2" id="KW-1185">Reference proteome</keyword>
<dbReference type="RefSeq" id="WP_151107780.1">
    <property type="nucleotide sequence ID" value="NZ_WAEM01000005.1"/>
</dbReference>
<accession>A0A7J5ADK1</accession>
<comment type="caution">
    <text evidence="1">The sequence shown here is derived from an EMBL/GenBank/DDBJ whole genome shotgun (WGS) entry which is preliminary data.</text>
</comment>
<evidence type="ECO:0000313" key="2">
    <source>
        <dbReference type="Proteomes" id="UP000490922"/>
    </source>
</evidence>
<gene>
    <name evidence="1" type="ORF">F6464_10585</name>
</gene>
<evidence type="ECO:0000313" key="1">
    <source>
        <dbReference type="EMBL" id="KAB1155553.1"/>
    </source>
</evidence>
<sequence length="246" mass="25667">MKTLKNRIALLILPVFFIGILITSCSKDNETPVASYACLTCKTTPDALAANDASIKGIYKGIIIGSTGTISINIQNGSNTITATMVLDGVSVALTSNVSLVDGQSYVAPFTGTYNGNPITMTFSVGLGGASPTMVSSSIPGHPNAVFELSKETSTSLIEGFEGIYSVTGGEKGVFNIVLSRSLEKFGYKVREDGQVDTDSGSGTINSSSQLILEGRVIGTITGDALNGSFKDDENRTITITGKRTL</sequence>
<dbReference type="OrthoDB" id="792635at2"/>
<organism evidence="1 2">
    <name type="scientific">Flavobacterium luteum</name>
    <dbReference type="NCBI Taxonomy" id="2026654"/>
    <lineage>
        <taxon>Bacteria</taxon>
        <taxon>Pseudomonadati</taxon>
        <taxon>Bacteroidota</taxon>
        <taxon>Flavobacteriia</taxon>
        <taxon>Flavobacteriales</taxon>
        <taxon>Flavobacteriaceae</taxon>
        <taxon>Flavobacterium</taxon>
    </lineage>
</organism>
<dbReference type="EMBL" id="WAEM01000005">
    <property type="protein sequence ID" value="KAB1155553.1"/>
    <property type="molecule type" value="Genomic_DNA"/>
</dbReference>